<gene>
    <name evidence="1" type="ORF">SAMN04488120_10796</name>
</gene>
<sequence>MVHETRRARFLRPLLAIPVVQVFLKARIGKIVNGPDEATRSKQPTYVWSEARNARGAIKTARIRTENVYSLTVTAALTVIQHLMHHKPAGDAYTPARLCGADLVTRLPGCGPMQVS</sequence>
<proteinExistence type="predicted"/>
<dbReference type="EMBL" id="FOOC01000007">
    <property type="protein sequence ID" value="SFF53558.1"/>
    <property type="molecule type" value="Genomic_DNA"/>
</dbReference>
<dbReference type="PANTHER" id="PTHR43781:SF1">
    <property type="entry name" value="SACCHAROPINE DEHYDROGENASE"/>
    <property type="match status" value="1"/>
</dbReference>
<name>A0A1I2JHI6_9GAMM</name>
<organism evidence="1 2">
    <name type="scientific">Fontimonas thermophila</name>
    <dbReference type="NCBI Taxonomy" id="1076937"/>
    <lineage>
        <taxon>Bacteria</taxon>
        <taxon>Pseudomonadati</taxon>
        <taxon>Pseudomonadota</taxon>
        <taxon>Gammaproteobacteria</taxon>
        <taxon>Nevskiales</taxon>
        <taxon>Nevskiaceae</taxon>
        <taxon>Fontimonas</taxon>
    </lineage>
</organism>
<dbReference type="Proteomes" id="UP000199771">
    <property type="component" value="Unassembled WGS sequence"/>
</dbReference>
<protein>
    <submittedName>
        <fullName evidence="1">Uncharacterized protein</fullName>
    </submittedName>
</protein>
<dbReference type="AlphaFoldDB" id="A0A1I2JHI6"/>
<reference evidence="1 2" key="1">
    <citation type="submission" date="2016-10" db="EMBL/GenBank/DDBJ databases">
        <authorList>
            <person name="de Groot N.N."/>
        </authorList>
    </citation>
    <scope>NUCLEOTIDE SEQUENCE [LARGE SCALE GENOMIC DNA]</scope>
    <source>
        <strain evidence="1 2">DSM 23609</strain>
    </source>
</reference>
<dbReference type="PANTHER" id="PTHR43781">
    <property type="entry name" value="SACCHAROPINE DEHYDROGENASE"/>
    <property type="match status" value="1"/>
</dbReference>
<evidence type="ECO:0000313" key="1">
    <source>
        <dbReference type="EMBL" id="SFF53558.1"/>
    </source>
</evidence>
<keyword evidence="2" id="KW-1185">Reference proteome</keyword>
<dbReference type="STRING" id="1076937.SAMN04488120_10796"/>
<evidence type="ECO:0000313" key="2">
    <source>
        <dbReference type="Proteomes" id="UP000199771"/>
    </source>
</evidence>
<accession>A0A1I2JHI6</accession>